<dbReference type="EMBL" id="AP022588">
    <property type="protein sequence ID" value="BBY31152.1"/>
    <property type="molecule type" value="Genomic_DNA"/>
</dbReference>
<evidence type="ECO:0000256" key="5">
    <source>
        <dbReference type="SAM" id="Phobius"/>
    </source>
</evidence>
<feature type="transmembrane region" description="Helical" evidence="5">
    <location>
        <begin position="470"/>
        <end position="491"/>
    </location>
</feature>
<keyword evidence="2 5" id="KW-0812">Transmembrane</keyword>
<dbReference type="Pfam" id="PF13515">
    <property type="entry name" value="FUSC_2"/>
    <property type="match status" value="1"/>
</dbReference>
<keyword evidence="8" id="KW-1185">Reference proteome</keyword>
<gene>
    <name evidence="7" type="ORF">MSEDJ_52480</name>
</gene>
<protein>
    <submittedName>
        <fullName evidence="7">FUSC family protein</fullName>
    </submittedName>
</protein>
<dbReference type="KEGG" id="msei:MSEDJ_52480"/>
<feature type="transmembrane region" description="Helical" evidence="5">
    <location>
        <begin position="74"/>
        <end position="91"/>
    </location>
</feature>
<feature type="transmembrane region" description="Helical" evidence="5">
    <location>
        <begin position="145"/>
        <end position="166"/>
    </location>
</feature>
<evidence type="ECO:0000259" key="6">
    <source>
        <dbReference type="Pfam" id="PF13515"/>
    </source>
</evidence>
<evidence type="ECO:0000256" key="4">
    <source>
        <dbReference type="ARBA" id="ARBA00023136"/>
    </source>
</evidence>
<evidence type="ECO:0000313" key="8">
    <source>
        <dbReference type="Proteomes" id="UP000467193"/>
    </source>
</evidence>
<dbReference type="Proteomes" id="UP000467193">
    <property type="component" value="Chromosome"/>
</dbReference>
<feature type="transmembrane region" description="Helical" evidence="5">
    <location>
        <begin position="445"/>
        <end position="463"/>
    </location>
</feature>
<feature type="transmembrane region" description="Helical" evidence="5">
    <location>
        <begin position="44"/>
        <end position="62"/>
    </location>
</feature>
<evidence type="ECO:0000256" key="2">
    <source>
        <dbReference type="ARBA" id="ARBA00022692"/>
    </source>
</evidence>
<dbReference type="AlphaFoldDB" id="A0A7I7QXW3"/>
<feature type="transmembrane region" description="Helical" evidence="5">
    <location>
        <begin position="398"/>
        <end position="415"/>
    </location>
</feature>
<evidence type="ECO:0000256" key="1">
    <source>
        <dbReference type="ARBA" id="ARBA00004141"/>
    </source>
</evidence>
<keyword evidence="4 5" id="KW-0472">Membrane</keyword>
<evidence type="ECO:0000256" key="3">
    <source>
        <dbReference type="ARBA" id="ARBA00022989"/>
    </source>
</evidence>
<feature type="transmembrane region" description="Helical" evidence="5">
    <location>
        <begin position="120"/>
        <end position="139"/>
    </location>
</feature>
<sequence length="682" mass="70524">MSARLEVHDPGLVRTRRGLRAVCSIVLAWATMFAITVSCAVDEPLRITLFAAGAAFEGALLAPDPQPRDRVRTLCWAVVVSAVAVIASVGLSLFATWAPAALLVALMFCSYALRSASSRVASLALMGAITVYVCGAGHITVGRVGWFVLAAAVGFAWLALWEAVILPDVPLTSLRRSVGAFSRRAGETVANVAGVLDAVRAGRAPDVDGMHSSVTLARSCRAAVERQLPGVLLRGAAHGDVERLRVELHSALMALEDMARRSAAPEWARALPDEVARPAITALRRLSRALTEGVGDTSCDAGGQAAAVHSRLDSTVMLNVQVILHDGDIVARSIADMADSTSDLVDVGPDQAVATRIPTAARGGHRRGASPTMTLAVQAVLAAVAAAALALLVGNDQVLVVSWTAFLVIAGSAGLSARRAMVRVPATVAGAVGGVALAASVPNTIGWAVAVVAVGVFFTIVTAPTSYPLMVFWMNIAFVPLFATAGSYLDLVWDKTMAALIGGCVAAVIAFVVMPIRSVLEVRPAVLVYLAALDHVLAEHESGSERDVSAGQAALDVAHGRVVAAAAAAASENNVFARPGTITVLEATCVDAVQDAYLRLAPLLADSVHSLHGRTGEQLAAGLDRLRAAVGTAQAAAEEGAQPYSRTMSSIGRGVESSPLVEALRARLQTLGDVLADRTPAA</sequence>
<evidence type="ECO:0000313" key="7">
    <source>
        <dbReference type="EMBL" id="BBY31152.1"/>
    </source>
</evidence>
<name>A0A7I7QXW3_9MYCO</name>
<dbReference type="GO" id="GO:0016020">
    <property type="term" value="C:membrane"/>
    <property type="evidence" value="ECO:0007669"/>
    <property type="project" value="UniProtKB-SubCell"/>
</dbReference>
<feature type="transmembrane region" description="Helical" evidence="5">
    <location>
        <begin position="21"/>
        <end position="38"/>
    </location>
</feature>
<dbReference type="InterPro" id="IPR049453">
    <property type="entry name" value="Memb_transporter_dom"/>
</dbReference>
<feature type="transmembrane region" description="Helical" evidence="5">
    <location>
        <begin position="372"/>
        <end position="392"/>
    </location>
</feature>
<feature type="domain" description="Integral membrane bound transporter" evidence="6">
    <location>
        <begin position="386"/>
        <end position="509"/>
    </location>
</feature>
<proteinExistence type="predicted"/>
<accession>A0A7I7QXW3</accession>
<comment type="subcellular location">
    <subcellularLocation>
        <location evidence="1">Membrane</location>
        <topology evidence="1">Multi-pass membrane protein</topology>
    </subcellularLocation>
</comment>
<organism evidence="7 8">
    <name type="scientific">Mycolicibacterium sediminis</name>
    <dbReference type="NCBI Taxonomy" id="1286180"/>
    <lineage>
        <taxon>Bacteria</taxon>
        <taxon>Bacillati</taxon>
        <taxon>Actinomycetota</taxon>
        <taxon>Actinomycetes</taxon>
        <taxon>Mycobacteriales</taxon>
        <taxon>Mycobacteriaceae</taxon>
        <taxon>Mycolicibacterium</taxon>
    </lineage>
</organism>
<keyword evidence="3 5" id="KW-1133">Transmembrane helix</keyword>
<feature type="transmembrane region" description="Helical" evidence="5">
    <location>
        <begin position="497"/>
        <end position="516"/>
    </location>
</feature>
<reference evidence="7 8" key="1">
    <citation type="journal article" date="2019" name="Emerg. Microbes Infect.">
        <title>Comprehensive subspecies identification of 175 nontuberculous mycobacteria species based on 7547 genomic profiles.</title>
        <authorList>
            <person name="Matsumoto Y."/>
            <person name="Kinjo T."/>
            <person name="Motooka D."/>
            <person name="Nabeya D."/>
            <person name="Jung N."/>
            <person name="Uechi K."/>
            <person name="Horii T."/>
            <person name="Iida T."/>
            <person name="Fujita J."/>
            <person name="Nakamura S."/>
        </authorList>
    </citation>
    <scope>NUCLEOTIDE SEQUENCE [LARGE SCALE GENOMIC DNA]</scope>
    <source>
        <strain evidence="7 8">JCM 17899</strain>
    </source>
</reference>